<keyword evidence="4" id="KW-1185">Reference proteome</keyword>
<dbReference type="RefSeq" id="WP_108829885.1">
    <property type="nucleotide sequence ID" value="NZ_OMOR01000001.1"/>
</dbReference>
<gene>
    <name evidence="3" type="ORF">ASD8599_03748</name>
</gene>
<feature type="signal peptide" evidence="2">
    <location>
        <begin position="1"/>
        <end position="31"/>
    </location>
</feature>
<accession>A0A2R8BJ13</accession>
<proteinExistence type="predicted"/>
<feature type="region of interest" description="Disordered" evidence="1">
    <location>
        <begin position="58"/>
        <end position="84"/>
    </location>
</feature>
<dbReference type="EMBL" id="OMOR01000001">
    <property type="protein sequence ID" value="SPH23001.1"/>
    <property type="molecule type" value="Genomic_DNA"/>
</dbReference>
<dbReference type="Proteomes" id="UP000244880">
    <property type="component" value="Unassembled WGS sequence"/>
</dbReference>
<reference evidence="3 4" key="1">
    <citation type="submission" date="2018-03" db="EMBL/GenBank/DDBJ databases">
        <authorList>
            <person name="Keele B.F."/>
        </authorList>
    </citation>
    <scope>NUCLEOTIDE SEQUENCE [LARGE SCALE GENOMIC DNA]</scope>
    <source>
        <strain evidence="3 4">CECT 8599</strain>
    </source>
</reference>
<evidence type="ECO:0000256" key="1">
    <source>
        <dbReference type="SAM" id="MobiDB-lite"/>
    </source>
</evidence>
<evidence type="ECO:0000256" key="2">
    <source>
        <dbReference type="SAM" id="SignalP"/>
    </source>
</evidence>
<keyword evidence="2" id="KW-0732">Signal</keyword>
<dbReference type="OrthoDB" id="7876829at2"/>
<organism evidence="3 4">
    <name type="scientific">Ascidiaceihabitans donghaensis</name>
    <dbReference type="NCBI Taxonomy" id="1510460"/>
    <lineage>
        <taxon>Bacteria</taxon>
        <taxon>Pseudomonadati</taxon>
        <taxon>Pseudomonadota</taxon>
        <taxon>Alphaproteobacteria</taxon>
        <taxon>Rhodobacterales</taxon>
        <taxon>Paracoccaceae</taxon>
        <taxon>Ascidiaceihabitans</taxon>
    </lineage>
</organism>
<sequence>MTSIPFHKKFISTVAAVSIALTAFSAAPARAGDDDVAKVLGALVGLAVLGAIINDKRHDAEAQHQPKPRVHNPRRPYTDPAPRPLPRRFVLPNRCLRTVPLRNGNRINAFGQGCLNKHYRHVNSLPRHCERADRGKHRVIYSYGARCLQKAGYKLARH</sequence>
<feature type="chain" id="PRO_5015306416" evidence="2">
    <location>
        <begin position="32"/>
        <end position="158"/>
    </location>
</feature>
<dbReference type="AlphaFoldDB" id="A0A2R8BJ13"/>
<protein>
    <submittedName>
        <fullName evidence="3">Uncharacterized protein</fullName>
    </submittedName>
</protein>
<name>A0A2R8BJ13_9RHOB</name>
<evidence type="ECO:0000313" key="3">
    <source>
        <dbReference type="EMBL" id="SPH23001.1"/>
    </source>
</evidence>
<evidence type="ECO:0000313" key="4">
    <source>
        <dbReference type="Proteomes" id="UP000244880"/>
    </source>
</evidence>